<accession>E8TDF7</accession>
<dbReference type="PATRIC" id="fig|765698.3.peg.5959"/>
<dbReference type="Proteomes" id="UP000007471">
    <property type="component" value="Chromosome"/>
</dbReference>
<evidence type="ECO:0000313" key="4">
    <source>
        <dbReference type="Proteomes" id="UP000007471"/>
    </source>
</evidence>
<feature type="domain" description="RapA2 cadherin-like" evidence="2">
    <location>
        <begin position="268"/>
        <end position="337"/>
    </location>
</feature>
<evidence type="ECO:0000313" key="3">
    <source>
        <dbReference type="EMBL" id="ADV14523.1"/>
    </source>
</evidence>
<name>E8TDF7_MESCW</name>
<evidence type="ECO:0000256" key="1">
    <source>
        <dbReference type="SAM" id="MobiDB-lite"/>
    </source>
</evidence>
<dbReference type="InterPro" id="IPR013783">
    <property type="entry name" value="Ig-like_fold"/>
</dbReference>
<dbReference type="EMBL" id="CP002447">
    <property type="protein sequence ID" value="ADV14523.1"/>
    <property type="molecule type" value="Genomic_DNA"/>
</dbReference>
<gene>
    <name evidence="3" type="ordered locus">Mesci_5425</name>
</gene>
<feature type="domain" description="RapA2 cadherin-like" evidence="2">
    <location>
        <begin position="367"/>
        <end position="435"/>
    </location>
</feature>
<dbReference type="AlphaFoldDB" id="E8TDF7"/>
<proteinExistence type="predicted"/>
<feature type="region of interest" description="Disordered" evidence="1">
    <location>
        <begin position="1"/>
        <end position="20"/>
    </location>
</feature>
<dbReference type="KEGG" id="mci:Mesci_5425"/>
<dbReference type="Gene3D" id="2.60.40.10">
    <property type="entry name" value="Immunoglobulins"/>
    <property type="match status" value="3"/>
</dbReference>
<protein>
    <submittedName>
        <fullName evidence="3">Outer membrane adhesin like protein</fullName>
    </submittedName>
</protein>
<dbReference type="Pfam" id="PF17803">
    <property type="entry name" value="Cadherin_4"/>
    <property type="match status" value="2"/>
</dbReference>
<dbReference type="HOGENOM" id="CLU_623760_0_0_5"/>
<reference evidence="4" key="1">
    <citation type="submission" date="2011-01" db="EMBL/GenBank/DDBJ databases">
        <title>Complete sequence of chromosome of Mesorhizobium ciceri bv. biserrulae WSM1271.</title>
        <authorList>
            <person name="Lucas S."/>
            <person name="Copeland A."/>
            <person name="Lapidus A."/>
            <person name="Cheng J.-F."/>
            <person name="Goodwin L."/>
            <person name="Pitluck S."/>
            <person name="Teshima H."/>
            <person name="Detter J.C."/>
            <person name="Han C."/>
            <person name="Tapia R."/>
            <person name="Land M."/>
            <person name="Hauser L."/>
            <person name="Kyrpides N."/>
            <person name="Ivanova N."/>
            <person name="Nandasena K."/>
            <person name="Reeve W.G."/>
            <person name="Howieson J.G."/>
            <person name="O'Hara G."/>
            <person name="Tiwari R.P."/>
            <person name="Woyke T."/>
        </authorList>
    </citation>
    <scope>NUCLEOTIDE SEQUENCE [LARGE SCALE GENOMIC DNA]</scope>
    <source>
        <strain evidence="4">HAMBI 2942 / LMG 23838 / WSM1271</strain>
    </source>
</reference>
<evidence type="ECO:0000259" key="2">
    <source>
        <dbReference type="Pfam" id="PF17803"/>
    </source>
</evidence>
<dbReference type="InterPro" id="IPR040853">
    <property type="entry name" value="RapA2_cadherin-like"/>
</dbReference>
<sequence length="439" mass="44348">MATQVTGAGGTTTSFSNTPQAKDDLFNLTEDTVVLASGSQTIIVLDVMANDLGGNAKSLFSVDDGISASTATKQYAPIDLTNQDVQSTGISNWESIGDGVLIRINNGKVEMDLSGYLAAHGFANLQAMGAGDQINETFTYAIKLGGGTLSWASVSVNIQGTNDGAIITAVPGADLAVVEAGGVANGTLNDPNASGQLIITDPDVGQNHFQTPTSSSLQGTYGAFTFDTTTGVWAYTLNQALADPLTQGQHVTDTLTVKSADGSASYNIVVNITGTNDAAVLSADVRDLTEADTAAAISTSGTLTISDVDSDPHFVPQVAAAGSYGTFDLDANGNWTYTASSAHDEFAAGTTYTDTFNAVSADGTATTVTIHILGTNDAAVITGVSTAALTETNAAQSTGGTLVATDPDSSNAFVVQTNAAGSNGFGTFSIDAAGSGPTP</sequence>
<dbReference type="InterPro" id="IPR010221">
    <property type="entry name" value="VCBS_dom"/>
</dbReference>
<dbReference type="OrthoDB" id="7876310at2"/>
<dbReference type="STRING" id="765698.Mesci_5425"/>
<dbReference type="NCBIfam" id="TIGR01965">
    <property type="entry name" value="VCBS_repeat"/>
    <property type="match status" value="3"/>
</dbReference>
<organism evidence="3 4">
    <name type="scientific">Mesorhizobium ciceri biovar biserrulae (strain HAMBI 2942 / LMG 23838 / WSM1271)</name>
    <dbReference type="NCBI Taxonomy" id="765698"/>
    <lineage>
        <taxon>Bacteria</taxon>
        <taxon>Pseudomonadati</taxon>
        <taxon>Pseudomonadota</taxon>
        <taxon>Alphaproteobacteria</taxon>
        <taxon>Hyphomicrobiales</taxon>
        <taxon>Phyllobacteriaceae</taxon>
        <taxon>Mesorhizobium</taxon>
    </lineage>
</organism>
<dbReference type="eggNOG" id="COG2931">
    <property type="taxonomic scope" value="Bacteria"/>
</dbReference>